<protein>
    <submittedName>
        <fullName evidence="2">Uncharacterized protein</fullName>
    </submittedName>
</protein>
<feature type="compositionally biased region" description="Basic and acidic residues" evidence="1">
    <location>
        <begin position="183"/>
        <end position="203"/>
    </location>
</feature>
<evidence type="ECO:0000313" key="2">
    <source>
        <dbReference type="EMBL" id="EOB00185.1"/>
    </source>
</evidence>
<feature type="compositionally biased region" description="Polar residues" evidence="1">
    <location>
        <begin position="238"/>
        <end position="247"/>
    </location>
</feature>
<gene>
    <name evidence="2" type="ORF">Anapl_03481</name>
</gene>
<reference evidence="3" key="1">
    <citation type="journal article" date="2013" name="Nat. Genet.">
        <title>The duck genome and transcriptome provide insight into an avian influenza virus reservoir species.</title>
        <authorList>
            <person name="Huang Y."/>
            <person name="Li Y."/>
            <person name="Burt D.W."/>
            <person name="Chen H."/>
            <person name="Zhang Y."/>
            <person name="Qian W."/>
            <person name="Kim H."/>
            <person name="Gan S."/>
            <person name="Zhao Y."/>
            <person name="Li J."/>
            <person name="Yi K."/>
            <person name="Feng H."/>
            <person name="Zhu P."/>
            <person name="Li B."/>
            <person name="Liu Q."/>
            <person name="Fairley S."/>
            <person name="Magor K.E."/>
            <person name="Du Z."/>
            <person name="Hu X."/>
            <person name="Goodman L."/>
            <person name="Tafer H."/>
            <person name="Vignal A."/>
            <person name="Lee T."/>
            <person name="Kim K.W."/>
            <person name="Sheng Z."/>
            <person name="An Y."/>
            <person name="Searle S."/>
            <person name="Herrero J."/>
            <person name="Groenen M.A."/>
            <person name="Crooijmans R.P."/>
            <person name="Faraut T."/>
            <person name="Cai Q."/>
            <person name="Webster R.G."/>
            <person name="Aldridge J.R."/>
            <person name="Warren W.C."/>
            <person name="Bartschat S."/>
            <person name="Kehr S."/>
            <person name="Marz M."/>
            <person name="Stadler P.F."/>
            <person name="Smith J."/>
            <person name="Kraus R.H."/>
            <person name="Zhao Y."/>
            <person name="Ren L."/>
            <person name="Fei J."/>
            <person name="Morisson M."/>
            <person name="Kaiser P."/>
            <person name="Griffin D.K."/>
            <person name="Rao M."/>
            <person name="Pitel F."/>
            <person name="Wang J."/>
            <person name="Li N."/>
        </authorList>
    </citation>
    <scope>NUCLEOTIDE SEQUENCE [LARGE SCALE GENOMIC DNA]</scope>
</reference>
<proteinExistence type="predicted"/>
<accession>R0LF38</accession>
<evidence type="ECO:0000313" key="3">
    <source>
        <dbReference type="Proteomes" id="UP000296049"/>
    </source>
</evidence>
<dbReference type="Proteomes" id="UP000296049">
    <property type="component" value="Unassembled WGS sequence"/>
</dbReference>
<dbReference type="AlphaFoldDB" id="R0LF38"/>
<name>R0LF38_ANAPL</name>
<feature type="region of interest" description="Disordered" evidence="1">
    <location>
        <begin position="378"/>
        <end position="404"/>
    </location>
</feature>
<feature type="compositionally biased region" description="Low complexity" evidence="1">
    <location>
        <begin position="261"/>
        <end position="285"/>
    </location>
</feature>
<feature type="region of interest" description="Disordered" evidence="1">
    <location>
        <begin position="177"/>
        <end position="305"/>
    </location>
</feature>
<organism evidence="2 3">
    <name type="scientific">Anas platyrhynchos</name>
    <name type="common">Mallard</name>
    <name type="synonym">Anas boschas</name>
    <dbReference type="NCBI Taxonomy" id="8839"/>
    <lineage>
        <taxon>Eukaryota</taxon>
        <taxon>Metazoa</taxon>
        <taxon>Chordata</taxon>
        <taxon>Craniata</taxon>
        <taxon>Vertebrata</taxon>
        <taxon>Euteleostomi</taxon>
        <taxon>Archelosauria</taxon>
        <taxon>Archosauria</taxon>
        <taxon>Dinosauria</taxon>
        <taxon>Saurischia</taxon>
        <taxon>Theropoda</taxon>
        <taxon>Coelurosauria</taxon>
        <taxon>Aves</taxon>
        <taxon>Neognathae</taxon>
        <taxon>Galloanserae</taxon>
        <taxon>Anseriformes</taxon>
        <taxon>Anatidae</taxon>
        <taxon>Anatinae</taxon>
        <taxon>Anas</taxon>
    </lineage>
</organism>
<feature type="region of interest" description="Disordered" evidence="1">
    <location>
        <begin position="55"/>
        <end position="95"/>
    </location>
</feature>
<keyword evidence="3" id="KW-1185">Reference proteome</keyword>
<feature type="region of interest" description="Disordered" evidence="1">
    <location>
        <begin position="114"/>
        <end position="134"/>
    </location>
</feature>
<dbReference type="EMBL" id="KB743226">
    <property type="protein sequence ID" value="EOB00185.1"/>
    <property type="molecule type" value="Genomic_DNA"/>
</dbReference>
<sequence>MDRTRCLRPGQCLLTRSGGCCCGEERFNTVSATILNANQKKTPYKALKRAELSVLATSESPPQADGREKRNGAKAASGDLLAPQPGAGRALRAGTPNPCPQGYGQTCCGAGAEAERDHELTPSTSPPPPPPNHCTDTHKELAEHFFKRGQSRCGGGPDGSAFGFCPLLHLNICQQQDGALPPRGDRKAKAEARKGAAKEKQELGAHPWSRQALPPPLRPRCEGCPFPNQAESSEDETNPNSFHSSIATVAGGQLPGKTSCAGPSPAPVFSPASARARAPGAGMRIPQPPTRGERGPKTRTAPGCCPGGVWDQRVWDQRAQLAAPQPAPTAQLPLSALAFRADPTLHLAAWWLCKQDLPGHPDLGQSLILLCKNSLGPGPPAAPHAARDGVKCSPGARHQAAVGP</sequence>
<evidence type="ECO:0000256" key="1">
    <source>
        <dbReference type="SAM" id="MobiDB-lite"/>
    </source>
</evidence>